<dbReference type="SUPFAM" id="SSF46785">
    <property type="entry name" value="Winged helix' DNA-binding domain"/>
    <property type="match status" value="1"/>
</dbReference>
<sequence length="156" mass="17032">MRSIMSSAHDRESDEARIVRAVLRLARAMRRSAGAAELTGGGLALIATLYRNGPMSAVALARAEGLQPQSLSRLLVRMEGDSLIERTVDPTDRRRHVITLTSRGRSALGSAMTQRREWLGTMIAERLSEAERASLLAAAEIMLRIADPLEDDHAAD</sequence>
<organism evidence="5 6">
    <name type="scientific">Sphingomonas echinoides</name>
    <dbReference type="NCBI Taxonomy" id="59803"/>
    <lineage>
        <taxon>Bacteria</taxon>
        <taxon>Pseudomonadati</taxon>
        <taxon>Pseudomonadota</taxon>
        <taxon>Alphaproteobacteria</taxon>
        <taxon>Sphingomonadales</taxon>
        <taxon>Sphingomonadaceae</taxon>
        <taxon>Sphingomonas</taxon>
    </lineage>
</organism>
<dbReference type="SMART" id="SM00347">
    <property type="entry name" value="HTH_MARR"/>
    <property type="match status" value="1"/>
</dbReference>
<keyword evidence="3" id="KW-0804">Transcription</keyword>
<comment type="caution">
    <text evidence="5">The sequence shown here is derived from an EMBL/GenBank/DDBJ whole genome shotgun (WGS) entry which is preliminary data.</text>
</comment>
<protein>
    <submittedName>
        <fullName evidence="5">MarR family transcriptional regulator</fullName>
    </submittedName>
</protein>
<dbReference type="InterPro" id="IPR000835">
    <property type="entry name" value="HTH_MarR-typ"/>
</dbReference>
<evidence type="ECO:0000256" key="1">
    <source>
        <dbReference type="ARBA" id="ARBA00023015"/>
    </source>
</evidence>
<evidence type="ECO:0000313" key="5">
    <source>
        <dbReference type="EMBL" id="MDX5983746.1"/>
    </source>
</evidence>
<evidence type="ECO:0000313" key="6">
    <source>
        <dbReference type="Proteomes" id="UP001279660"/>
    </source>
</evidence>
<gene>
    <name evidence="5" type="ORF">SIL82_05695</name>
</gene>
<accession>A0ABU4PI80</accession>
<dbReference type="PANTHER" id="PTHR39515">
    <property type="entry name" value="CONSERVED PROTEIN"/>
    <property type="match status" value="1"/>
</dbReference>
<proteinExistence type="predicted"/>
<name>A0ABU4PI80_9SPHN</name>
<evidence type="ECO:0000256" key="3">
    <source>
        <dbReference type="ARBA" id="ARBA00023163"/>
    </source>
</evidence>
<dbReference type="PANTHER" id="PTHR39515:SF2">
    <property type="entry name" value="HTH-TYPE TRANSCRIPTIONAL REGULATOR RV0880"/>
    <property type="match status" value="1"/>
</dbReference>
<dbReference type="RefSeq" id="WP_245535544.1">
    <property type="nucleotide sequence ID" value="NZ_JAWXXV010000001.1"/>
</dbReference>
<keyword evidence="6" id="KW-1185">Reference proteome</keyword>
<dbReference type="InterPro" id="IPR052526">
    <property type="entry name" value="HTH-type_Bedaq_tolerance"/>
</dbReference>
<keyword evidence="2" id="KW-0238">DNA-binding</keyword>
<dbReference type="EMBL" id="JAWXXV010000001">
    <property type="protein sequence ID" value="MDX5983746.1"/>
    <property type="molecule type" value="Genomic_DNA"/>
</dbReference>
<reference evidence="5 6" key="1">
    <citation type="submission" date="2023-11" db="EMBL/GenBank/DDBJ databases">
        <title>MicrobeMod: A computational toolkit for identifying prokaryotic methylation and restriction-modification with nanopore sequencing.</title>
        <authorList>
            <person name="Crits-Christoph A."/>
            <person name="Kang S.C."/>
            <person name="Lee H."/>
            <person name="Ostrov N."/>
        </authorList>
    </citation>
    <scope>NUCLEOTIDE SEQUENCE [LARGE SCALE GENOMIC DNA]</scope>
    <source>
        <strain evidence="5 6">ATCC 14820</strain>
    </source>
</reference>
<evidence type="ECO:0000256" key="2">
    <source>
        <dbReference type="ARBA" id="ARBA00023125"/>
    </source>
</evidence>
<keyword evidence="1" id="KW-0805">Transcription regulation</keyword>
<feature type="domain" description="HTH marR-type" evidence="4">
    <location>
        <begin position="15"/>
        <end position="144"/>
    </location>
</feature>
<evidence type="ECO:0000259" key="4">
    <source>
        <dbReference type="PROSITE" id="PS50995"/>
    </source>
</evidence>
<dbReference type="Pfam" id="PF01047">
    <property type="entry name" value="MarR"/>
    <property type="match status" value="1"/>
</dbReference>
<dbReference type="InterPro" id="IPR036390">
    <property type="entry name" value="WH_DNA-bd_sf"/>
</dbReference>
<dbReference type="PROSITE" id="PS50995">
    <property type="entry name" value="HTH_MARR_2"/>
    <property type="match status" value="1"/>
</dbReference>
<dbReference type="InterPro" id="IPR023187">
    <property type="entry name" value="Tscrpt_reg_MarR-type_CS"/>
</dbReference>
<dbReference type="InterPro" id="IPR036388">
    <property type="entry name" value="WH-like_DNA-bd_sf"/>
</dbReference>
<dbReference type="PROSITE" id="PS01117">
    <property type="entry name" value="HTH_MARR_1"/>
    <property type="match status" value="1"/>
</dbReference>
<dbReference type="Proteomes" id="UP001279660">
    <property type="component" value="Unassembled WGS sequence"/>
</dbReference>
<dbReference type="Gene3D" id="1.10.10.10">
    <property type="entry name" value="Winged helix-like DNA-binding domain superfamily/Winged helix DNA-binding domain"/>
    <property type="match status" value="1"/>
</dbReference>